<name>A0A850PKA9_9PROT</name>
<evidence type="ECO:0000313" key="10">
    <source>
        <dbReference type="Proteomes" id="UP000585665"/>
    </source>
</evidence>
<evidence type="ECO:0000256" key="3">
    <source>
        <dbReference type="ARBA" id="ARBA00022475"/>
    </source>
</evidence>
<feature type="transmembrane region" description="Helical" evidence="7">
    <location>
        <begin position="345"/>
        <end position="365"/>
    </location>
</feature>
<dbReference type="SUPFAM" id="SSF103473">
    <property type="entry name" value="MFS general substrate transporter"/>
    <property type="match status" value="1"/>
</dbReference>
<feature type="domain" description="Major facilitator superfamily (MFS) profile" evidence="8">
    <location>
        <begin position="33"/>
        <end position="468"/>
    </location>
</feature>
<gene>
    <name evidence="9" type="ORF">HUK82_14395</name>
</gene>
<feature type="transmembrane region" description="Helical" evidence="7">
    <location>
        <begin position="417"/>
        <end position="437"/>
    </location>
</feature>
<keyword evidence="2" id="KW-0813">Transport</keyword>
<accession>A0A850PKA9</accession>
<feature type="transmembrane region" description="Helical" evidence="7">
    <location>
        <begin position="102"/>
        <end position="122"/>
    </location>
</feature>
<dbReference type="Proteomes" id="UP000585665">
    <property type="component" value="Unassembled WGS sequence"/>
</dbReference>
<dbReference type="PANTHER" id="PTHR42718:SF46">
    <property type="entry name" value="BLR6921 PROTEIN"/>
    <property type="match status" value="1"/>
</dbReference>
<keyword evidence="10" id="KW-1185">Reference proteome</keyword>
<dbReference type="InterPro" id="IPR011701">
    <property type="entry name" value="MFS"/>
</dbReference>
<dbReference type="PROSITE" id="PS50850">
    <property type="entry name" value="MFS"/>
    <property type="match status" value="1"/>
</dbReference>
<reference evidence="9 10" key="1">
    <citation type="submission" date="2020-06" db="EMBL/GenBank/DDBJ databases">
        <title>Description of novel acetic acid bacteria.</title>
        <authorList>
            <person name="Sombolestani A."/>
        </authorList>
    </citation>
    <scope>NUCLEOTIDE SEQUENCE [LARGE SCALE GENOMIC DNA]</scope>
    <source>
        <strain evidence="9 10">LMG 27010</strain>
    </source>
</reference>
<dbReference type="AlphaFoldDB" id="A0A850PKA9"/>
<dbReference type="Gene3D" id="1.20.1720.10">
    <property type="entry name" value="Multidrug resistance protein D"/>
    <property type="match status" value="1"/>
</dbReference>
<dbReference type="PANTHER" id="PTHR42718">
    <property type="entry name" value="MAJOR FACILITATOR SUPERFAMILY MULTIDRUG TRANSPORTER MFSC"/>
    <property type="match status" value="1"/>
</dbReference>
<keyword evidence="4 7" id="KW-0812">Transmembrane</keyword>
<proteinExistence type="predicted"/>
<dbReference type="InterPro" id="IPR020846">
    <property type="entry name" value="MFS_dom"/>
</dbReference>
<feature type="transmembrane region" description="Helical" evidence="7">
    <location>
        <begin position="31"/>
        <end position="51"/>
    </location>
</feature>
<keyword evidence="3" id="KW-1003">Cell membrane</keyword>
<comment type="subcellular location">
    <subcellularLocation>
        <location evidence="1">Cell membrane</location>
        <topology evidence="1">Multi-pass membrane protein</topology>
    </subcellularLocation>
</comment>
<dbReference type="GO" id="GO:0005886">
    <property type="term" value="C:plasma membrane"/>
    <property type="evidence" value="ECO:0007669"/>
    <property type="project" value="UniProtKB-SubCell"/>
</dbReference>
<evidence type="ECO:0000259" key="8">
    <source>
        <dbReference type="PROSITE" id="PS50850"/>
    </source>
</evidence>
<dbReference type="CDD" id="cd17321">
    <property type="entry name" value="MFS_MMR_MDR_like"/>
    <property type="match status" value="1"/>
</dbReference>
<protein>
    <submittedName>
        <fullName evidence="9">MFS transporter</fullName>
    </submittedName>
</protein>
<dbReference type="EMBL" id="JABXXR010000176">
    <property type="protein sequence ID" value="NVN41741.1"/>
    <property type="molecule type" value="Genomic_DNA"/>
</dbReference>
<feature type="transmembrane region" description="Helical" evidence="7">
    <location>
        <begin position="318"/>
        <end position="338"/>
    </location>
</feature>
<feature type="transmembrane region" description="Helical" evidence="7">
    <location>
        <begin position="284"/>
        <end position="303"/>
    </location>
</feature>
<dbReference type="PRINTS" id="PR01036">
    <property type="entry name" value="TCRTETB"/>
</dbReference>
<feature type="transmembrane region" description="Helical" evidence="7">
    <location>
        <begin position="219"/>
        <end position="236"/>
    </location>
</feature>
<feature type="transmembrane region" description="Helical" evidence="7">
    <location>
        <begin position="128"/>
        <end position="146"/>
    </location>
</feature>
<feature type="transmembrane region" description="Helical" evidence="7">
    <location>
        <begin position="377"/>
        <end position="396"/>
    </location>
</feature>
<dbReference type="InterPro" id="IPR036259">
    <property type="entry name" value="MFS_trans_sf"/>
</dbReference>
<feature type="transmembrane region" description="Helical" evidence="7">
    <location>
        <begin position="71"/>
        <end position="90"/>
    </location>
</feature>
<dbReference type="GO" id="GO:0022857">
    <property type="term" value="F:transmembrane transporter activity"/>
    <property type="evidence" value="ECO:0007669"/>
    <property type="project" value="InterPro"/>
</dbReference>
<keyword evidence="6 7" id="KW-0472">Membrane</keyword>
<evidence type="ECO:0000313" key="9">
    <source>
        <dbReference type="EMBL" id="NVN41741.1"/>
    </source>
</evidence>
<sequence>MRRSLLSVITTNMQRSLFPPTGDCTDERIEWLSVVPIMLSVLLAVLDYAVANIALPTIAGEMGVSASHAVWVVNAYQLASTMLTLPMAAWSSRIGAARTCMMGLVVIMLGSSLCAAAHSFAVLVIARMIQGCGGACILAVAAALIRSAYPASKLGRGLALNALVTAMGVALSPSVAAIILSVASWRWLFLFNLPFGGVALVLSALFMRGAPPVIERIDWLSSLLCLIAFGSVIVGSDLLVHAIAPMGAAALIGLGAVCFVLLLRSQHGLAAPILPVDLLAIRDFRVAALVCFLGYAGANFFMISTPFTLVNHFHRSPVLTGLLITPWPVGMMVASPFVGRLADRYPAAILSSLGLFIVGMGYLLLRLAPASASNLDLMLRMGFAGIGYALFVAPNNKAMMAASPVERSGGASGMMSIARLTGQTTGATLVALLLAIFPTEPSLNCLEFGTVVVWIGALVSASRLKARPTLAVAASSHGT</sequence>
<comment type="caution">
    <text evidence="9">The sequence shown here is derived from an EMBL/GenBank/DDBJ whole genome shotgun (WGS) entry which is preliminary data.</text>
</comment>
<organism evidence="9 10">
    <name type="scientific">Ameyamaea chiangmaiensis</name>
    <dbReference type="NCBI Taxonomy" id="442969"/>
    <lineage>
        <taxon>Bacteria</taxon>
        <taxon>Pseudomonadati</taxon>
        <taxon>Pseudomonadota</taxon>
        <taxon>Alphaproteobacteria</taxon>
        <taxon>Acetobacterales</taxon>
        <taxon>Acetobacteraceae</taxon>
        <taxon>Ameyamaea</taxon>
    </lineage>
</organism>
<feature type="transmembrane region" description="Helical" evidence="7">
    <location>
        <begin position="242"/>
        <end position="263"/>
    </location>
</feature>
<feature type="transmembrane region" description="Helical" evidence="7">
    <location>
        <begin position="158"/>
        <end position="181"/>
    </location>
</feature>
<evidence type="ECO:0000256" key="2">
    <source>
        <dbReference type="ARBA" id="ARBA00022448"/>
    </source>
</evidence>
<evidence type="ECO:0000256" key="7">
    <source>
        <dbReference type="SAM" id="Phobius"/>
    </source>
</evidence>
<evidence type="ECO:0000256" key="5">
    <source>
        <dbReference type="ARBA" id="ARBA00022989"/>
    </source>
</evidence>
<dbReference type="Pfam" id="PF07690">
    <property type="entry name" value="MFS_1"/>
    <property type="match status" value="2"/>
</dbReference>
<dbReference type="Gene3D" id="1.20.1250.20">
    <property type="entry name" value="MFS general substrate transporter like domains"/>
    <property type="match status" value="1"/>
</dbReference>
<evidence type="ECO:0000256" key="1">
    <source>
        <dbReference type="ARBA" id="ARBA00004651"/>
    </source>
</evidence>
<evidence type="ECO:0000256" key="4">
    <source>
        <dbReference type="ARBA" id="ARBA00022692"/>
    </source>
</evidence>
<feature type="transmembrane region" description="Helical" evidence="7">
    <location>
        <begin position="187"/>
        <end position="207"/>
    </location>
</feature>
<keyword evidence="5 7" id="KW-1133">Transmembrane helix</keyword>
<evidence type="ECO:0000256" key="6">
    <source>
        <dbReference type="ARBA" id="ARBA00023136"/>
    </source>
</evidence>